<dbReference type="Pfam" id="PF04542">
    <property type="entry name" value="Sigma70_r2"/>
    <property type="match status" value="1"/>
</dbReference>
<dbReference type="InterPro" id="IPR014284">
    <property type="entry name" value="RNA_pol_sigma-70_dom"/>
</dbReference>
<organism evidence="7 8">
    <name type="scientific">Mucilaginibacter rigui</name>
    <dbReference type="NCBI Taxonomy" id="534635"/>
    <lineage>
        <taxon>Bacteria</taxon>
        <taxon>Pseudomonadati</taxon>
        <taxon>Bacteroidota</taxon>
        <taxon>Sphingobacteriia</taxon>
        <taxon>Sphingobacteriales</taxon>
        <taxon>Sphingobacteriaceae</taxon>
        <taxon>Mucilaginibacter</taxon>
    </lineage>
</organism>
<proteinExistence type="inferred from homology"/>
<keyword evidence="4" id="KW-0804">Transcription</keyword>
<comment type="similarity">
    <text evidence="1">Belongs to the sigma-70 factor family. ECF subfamily.</text>
</comment>
<evidence type="ECO:0000313" key="7">
    <source>
        <dbReference type="EMBL" id="MBD1384818.1"/>
    </source>
</evidence>
<dbReference type="Proteomes" id="UP000618754">
    <property type="component" value="Unassembled WGS sequence"/>
</dbReference>
<evidence type="ECO:0000256" key="2">
    <source>
        <dbReference type="ARBA" id="ARBA00023015"/>
    </source>
</evidence>
<dbReference type="NCBIfam" id="TIGR02937">
    <property type="entry name" value="sigma70-ECF"/>
    <property type="match status" value="1"/>
</dbReference>
<evidence type="ECO:0000259" key="6">
    <source>
        <dbReference type="Pfam" id="PF08281"/>
    </source>
</evidence>
<protein>
    <submittedName>
        <fullName evidence="7">RNA polymerase sigma factor</fullName>
    </submittedName>
</protein>
<keyword evidence="3" id="KW-0731">Sigma factor</keyword>
<dbReference type="PANTHER" id="PTHR43133:SF45">
    <property type="entry name" value="RNA POLYMERASE ECF-TYPE SIGMA FACTOR"/>
    <property type="match status" value="1"/>
</dbReference>
<dbReference type="PANTHER" id="PTHR43133">
    <property type="entry name" value="RNA POLYMERASE ECF-TYPE SIGMA FACTO"/>
    <property type="match status" value="1"/>
</dbReference>
<dbReference type="InterPro" id="IPR013249">
    <property type="entry name" value="RNA_pol_sigma70_r4_t2"/>
</dbReference>
<dbReference type="InterPro" id="IPR013325">
    <property type="entry name" value="RNA_pol_sigma_r2"/>
</dbReference>
<keyword evidence="8" id="KW-1185">Reference proteome</keyword>
<accession>A0ABR7X2J7</accession>
<dbReference type="Gene3D" id="1.10.10.10">
    <property type="entry name" value="Winged helix-like DNA-binding domain superfamily/Winged helix DNA-binding domain"/>
    <property type="match status" value="1"/>
</dbReference>
<dbReference type="EMBL" id="JACWMW010000001">
    <property type="protein sequence ID" value="MBD1384818.1"/>
    <property type="molecule type" value="Genomic_DNA"/>
</dbReference>
<keyword evidence="2" id="KW-0805">Transcription regulation</keyword>
<feature type="domain" description="RNA polymerase sigma factor 70 region 4 type 2" evidence="6">
    <location>
        <begin position="136"/>
        <end position="186"/>
    </location>
</feature>
<comment type="caution">
    <text evidence="7">The sequence shown here is derived from an EMBL/GenBank/DDBJ whole genome shotgun (WGS) entry which is preliminary data.</text>
</comment>
<gene>
    <name evidence="7" type="ORF">IDJ75_05980</name>
</gene>
<dbReference type="InterPro" id="IPR036388">
    <property type="entry name" value="WH-like_DNA-bd_sf"/>
</dbReference>
<dbReference type="InterPro" id="IPR013324">
    <property type="entry name" value="RNA_pol_sigma_r3/r4-like"/>
</dbReference>
<evidence type="ECO:0000256" key="1">
    <source>
        <dbReference type="ARBA" id="ARBA00010641"/>
    </source>
</evidence>
<feature type="domain" description="RNA polymerase sigma-70 region 2" evidence="5">
    <location>
        <begin position="42"/>
        <end position="109"/>
    </location>
</feature>
<dbReference type="InterPro" id="IPR039425">
    <property type="entry name" value="RNA_pol_sigma-70-like"/>
</dbReference>
<sequence length="196" mass="22898">MPKVNYPGLIKKVTCCNIYGVNLSNKKLTNQVADREDAFRKIYEANSKKIYHLCYGYTGDDDAANDLLQETFLKVWQNLHKFRNQALISTWIYRIAVNTCLTYLRSEKRQAKDELTPAIAENKREEFSEKNEQVALLYKCISKLEESERIIITLVLDEVPYPEIAEVSGISEGNLRVKIYRIKQKLTELYNQHERL</sequence>
<evidence type="ECO:0000256" key="3">
    <source>
        <dbReference type="ARBA" id="ARBA00023082"/>
    </source>
</evidence>
<reference evidence="7 8" key="1">
    <citation type="submission" date="2020-09" db="EMBL/GenBank/DDBJ databases">
        <title>Novel species of Mucilaginibacter isolated from a glacier on the Tibetan Plateau.</title>
        <authorList>
            <person name="Liu Q."/>
            <person name="Xin Y.-H."/>
        </authorList>
    </citation>
    <scope>NUCLEOTIDE SEQUENCE [LARGE SCALE GENOMIC DNA]</scope>
    <source>
        <strain evidence="7 8">CGMCC 1.13878</strain>
    </source>
</reference>
<dbReference type="SUPFAM" id="SSF88946">
    <property type="entry name" value="Sigma2 domain of RNA polymerase sigma factors"/>
    <property type="match status" value="1"/>
</dbReference>
<evidence type="ECO:0000259" key="5">
    <source>
        <dbReference type="Pfam" id="PF04542"/>
    </source>
</evidence>
<evidence type="ECO:0000256" key="4">
    <source>
        <dbReference type="ARBA" id="ARBA00023163"/>
    </source>
</evidence>
<dbReference type="Pfam" id="PF08281">
    <property type="entry name" value="Sigma70_r4_2"/>
    <property type="match status" value="1"/>
</dbReference>
<dbReference type="Gene3D" id="1.10.1740.10">
    <property type="match status" value="1"/>
</dbReference>
<dbReference type="SUPFAM" id="SSF88659">
    <property type="entry name" value="Sigma3 and sigma4 domains of RNA polymerase sigma factors"/>
    <property type="match status" value="1"/>
</dbReference>
<name>A0ABR7X2J7_9SPHI</name>
<evidence type="ECO:0000313" key="8">
    <source>
        <dbReference type="Proteomes" id="UP000618754"/>
    </source>
</evidence>
<dbReference type="InterPro" id="IPR007627">
    <property type="entry name" value="RNA_pol_sigma70_r2"/>
</dbReference>